<comment type="subcellular location">
    <subcellularLocation>
        <location evidence="5">Cytoplasm</location>
    </subcellularLocation>
</comment>
<evidence type="ECO:0000256" key="4">
    <source>
        <dbReference type="ARBA" id="ARBA00022801"/>
    </source>
</evidence>
<comment type="function">
    <text evidence="5">The physiological role of BioH is to remove the methyl group introduced by BioC when the pimeloyl moiety is complete. It allows to synthesize pimeloyl-ACP via the fatty acid synthetic pathway through the hydrolysis of the ester bonds of pimeloyl-ACP esters.</text>
</comment>
<keyword evidence="8" id="KW-1185">Reference proteome</keyword>
<keyword evidence="1 5" id="KW-0719">Serine esterase</keyword>
<gene>
    <name evidence="5 7" type="primary">bioH</name>
    <name evidence="7" type="ORF">H8Q88_17160</name>
</gene>
<comment type="pathway">
    <text evidence="5">Cofactor biosynthesis; biotin biosynthesis.</text>
</comment>
<keyword evidence="4 5" id="KW-0378">Hydrolase</keyword>
<dbReference type="Proteomes" id="UP000615796">
    <property type="component" value="Unassembled WGS sequence"/>
</dbReference>
<dbReference type="InterPro" id="IPR050266">
    <property type="entry name" value="AB_hydrolase_sf"/>
</dbReference>
<dbReference type="EMBL" id="JACRUP010000016">
    <property type="protein sequence ID" value="MBC5852633.1"/>
    <property type="molecule type" value="Genomic_DNA"/>
</dbReference>
<dbReference type="NCBIfam" id="TIGR01738">
    <property type="entry name" value="bioH"/>
    <property type="match status" value="1"/>
</dbReference>
<comment type="subunit">
    <text evidence="5">Monomer.</text>
</comment>
<feature type="binding site" evidence="5">
    <location>
        <position position="239"/>
    </location>
    <ligand>
        <name>substrate</name>
    </ligand>
</feature>
<accession>A0A9X0UP40</accession>
<feature type="domain" description="AB hydrolase-1" evidence="6">
    <location>
        <begin position="16"/>
        <end position="245"/>
    </location>
</feature>
<protein>
    <recommendedName>
        <fullName evidence="5">Pimeloyl-[acyl-carrier protein] methyl ester esterase</fullName>
        <ecNumber evidence="5">3.1.1.85</ecNumber>
    </recommendedName>
    <alternativeName>
        <fullName evidence="5">Biotin synthesis protein BioH</fullName>
    </alternativeName>
    <alternativeName>
        <fullName evidence="5">Carboxylesterase BioH</fullName>
    </alternativeName>
</protein>
<dbReference type="SUPFAM" id="SSF53474">
    <property type="entry name" value="alpha/beta-Hydrolases"/>
    <property type="match status" value="1"/>
</dbReference>
<feature type="active site" description="Nucleophile" evidence="5">
    <location>
        <position position="82"/>
    </location>
</feature>
<evidence type="ECO:0000256" key="5">
    <source>
        <dbReference type="HAMAP-Rule" id="MF_01260"/>
    </source>
</evidence>
<dbReference type="HAMAP" id="MF_01260">
    <property type="entry name" value="Carboxylester"/>
    <property type="match status" value="1"/>
</dbReference>
<feature type="active site" evidence="5">
    <location>
        <position position="211"/>
    </location>
</feature>
<dbReference type="InterPro" id="IPR010076">
    <property type="entry name" value="BioH"/>
</dbReference>
<reference evidence="7" key="1">
    <citation type="submission" date="2020-08" db="EMBL/GenBank/DDBJ databases">
        <title>Genome Sequencing and Pan-Genome Analysis of Migratory bird Vibrio Strains, Inner Mongolia.</title>
        <authorList>
            <person name="Zheng L."/>
        </authorList>
    </citation>
    <scope>NUCLEOTIDE SEQUENCE</scope>
    <source>
        <strain evidence="7">M13F</strain>
    </source>
</reference>
<dbReference type="Pfam" id="PF00561">
    <property type="entry name" value="Abhydrolase_1"/>
    <property type="match status" value="1"/>
</dbReference>
<evidence type="ECO:0000313" key="7">
    <source>
        <dbReference type="EMBL" id="MBC5852633.1"/>
    </source>
</evidence>
<feature type="binding site" evidence="5">
    <location>
        <position position="22"/>
    </location>
    <ligand>
        <name>substrate</name>
    </ligand>
</feature>
<organism evidence="7 8">
    <name type="scientific">Vibrio metschnikovii</name>
    <dbReference type="NCBI Taxonomy" id="28172"/>
    <lineage>
        <taxon>Bacteria</taxon>
        <taxon>Pseudomonadati</taxon>
        <taxon>Pseudomonadota</taxon>
        <taxon>Gammaproteobacteria</taxon>
        <taxon>Vibrionales</taxon>
        <taxon>Vibrionaceae</taxon>
        <taxon>Vibrio</taxon>
    </lineage>
</organism>
<keyword evidence="2 5" id="KW-0963">Cytoplasm</keyword>
<dbReference type="InterPro" id="IPR029058">
    <property type="entry name" value="AB_hydrolase_fold"/>
</dbReference>
<evidence type="ECO:0000256" key="2">
    <source>
        <dbReference type="ARBA" id="ARBA00022490"/>
    </source>
</evidence>
<dbReference type="GO" id="GO:0090499">
    <property type="term" value="F:pimelyl-[acyl-carrier protein] methyl ester esterase activity"/>
    <property type="evidence" value="ECO:0007669"/>
    <property type="project" value="UniProtKB-EC"/>
</dbReference>
<comment type="similarity">
    <text evidence="5">Belongs to the AB hydrolase superfamily. Carboxylesterase BioH family.</text>
</comment>
<dbReference type="AlphaFoldDB" id="A0A9X0UP40"/>
<evidence type="ECO:0000256" key="1">
    <source>
        <dbReference type="ARBA" id="ARBA00022487"/>
    </source>
</evidence>
<keyword evidence="3 5" id="KW-0093">Biotin biosynthesis</keyword>
<evidence type="ECO:0000259" key="6">
    <source>
        <dbReference type="Pfam" id="PF00561"/>
    </source>
</evidence>
<dbReference type="PANTHER" id="PTHR43798">
    <property type="entry name" value="MONOACYLGLYCEROL LIPASE"/>
    <property type="match status" value="1"/>
</dbReference>
<evidence type="ECO:0000313" key="8">
    <source>
        <dbReference type="Proteomes" id="UP000615796"/>
    </source>
</evidence>
<dbReference type="GO" id="GO:0016020">
    <property type="term" value="C:membrane"/>
    <property type="evidence" value="ECO:0007669"/>
    <property type="project" value="TreeGrafter"/>
</dbReference>
<dbReference type="GO" id="GO:0009102">
    <property type="term" value="P:biotin biosynthetic process"/>
    <property type="evidence" value="ECO:0007669"/>
    <property type="project" value="UniProtKB-UniRule"/>
</dbReference>
<name>A0A9X0UP40_VIBME</name>
<dbReference type="GO" id="GO:0005737">
    <property type="term" value="C:cytoplasm"/>
    <property type="evidence" value="ECO:0007669"/>
    <property type="project" value="UniProtKB-SubCell"/>
</dbReference>
<dbReference type="RefSeq" id="WP_187026954.1">
    <property type="nucleotide sequence ID" value="NZ_JACRUP010000016.1"/>
</dbReference>
<comment type="caution">
    <text evidence="7">The sequence shown here is derived from an EMBL/GenBank/DDBJ whole genome shotgun (WGS) entry which is preliminary data.</text>
</comment>
<feature type="active site" evidence="5">
    <location>
        <position position="239"/>
    </location>
</feature>
<dbReference type="EC" id="3.1.1.85" evidence="5"/>
<proteinExistence type="inferred from homology"/>
<evidence type="ECO:0000256" key="3">
    <source>
        <dbReference type="ARBA" id="ARBA00022756"/>
    </source>
</evidence>
<feature type="binding site" evidence="5">
    <location>
        <begin position="82"/>
        <end position="83"/>
    </location>
    <ligand>
        <name>substrate</name>
    </ligand>
</feature>
<feature type="binding site" evidence="5">
    <location>
        <begin position="147"/>
        <end position="151"/>
    </location>
    <ligand>
        <name>substrate</name>
    </ligand>
</feature>
<dbReference type="InterPro" id="IPR000073">
    <property type="entry name" value="AB_hydrolase_1"/>
</dbReference>
<sequence length="258" mass="28681">MTEKLYWQMIGEGPDLVLIHGWGMNGAVWQQTSQRLQTQFRVHILDLPGYGYSAQSSAASLAEIAQVVLDQAPSQAIWVGWSLGGLIATHIALHYPQRVTQLVTVASSPKFTASEQETPVWRGIKPQVLDTFTDQLLTDLPLMIERFIALQAMGSPSARQEIKALKQAVLARPMPTHQALLTGLQLLSETDMRQQLTQLTMPVLRMYGRLDGLVPIRIVEAVQQLQSNSQTSIFQASSHAPFMTEQDAFCQQLLSFAK</sequence>
<dbReference type="Gene3D" id="3.40.50.1820">
    <property type="entry name" value="alpha/beta hydrolase"/>
    <property type="match status" value="1"/>
</dbReference>
<dbReference type="PANTHER" id="PTHR43798:SF31">
    <property type="entry name" value="AB HYDROLASE SUPERFAMILY PROTEIN YCLE"/>
    <property type="match status" value="1"/>
</dbReference>
<comment type="catalytic activity">
    <reaction evidence="5">
        <text>6-carboxyhexanoyl-[ACP] methyl ester + H2O = 6-carboxyhexanoyl-[ACP] + methanol + H(+)</text>
        <dbReference type="Rhea" id="RHEA:42700"/>
        <dbReference type="Rhea" id="RHEA-COMP:9955"/>
        <dbReference type="Rhea" id="RHEA-COMP:10186"/>
        <dbReference type="ChEBI" id="CHEBI:15377"/>
        <dbReference type="ChEBI" id="CHEBI:15378"/>
        <dbReference type="ChEBI" id="CHEBI:17790"/>
        <dbReference type="ChEBI" id="CHEBI:78846"/>
        <dbReference type="ChEBI" id="CHEBI:82735"/>
        <dbReference type="EC" id="3.1.1.85"/>
    </reaction>
</comment>